<sequence length="182" mass="19119">MAGCHGVNITDPRETRLHSAVLLQSLTAVYCGTAGPRTVVQIVEGGISALTTTPHSVSTTVDTFIFMYSCKVKVVLPLLWCSIISSDANHATGEAGQVTHLVVQDAPPPLSHVGETTRGLLNQGVTGRCSCSAAIHQGSSRERSYTVGVPGEGIKIVNSPECDQTQTLRFPVKCHVPLSAVG</sequence>
<evidence type="ECO:0000313" key="1">
    <source>
        <dbReference type="EMBL" id="MED6232104.1"/>
    </source>
</evidence>
<organism evidence="1 2">
    <name type="scientific">Ataeniobius toweri</name>
    <dbReference type="NCBI Taxonomy" id="208326"/>
    <lineage>
        <taxon>Eukaryota</taxon>
        <taxon>Metazoa</taxon>
        <taxon>Chordata</taxon>
        <taxon>Craniata</taxon>
        <taxon>Vertebrata</taxon>
        <taxon>Euteleostomi</taxon>
        <taxon>Actinopterygii</taxon>
        <taxon>Neopterygii</taxon>
        <taxon>Teleostei</taxon>
        <taxon>Neoteleostei</taxon>
        <taxon>Acanthomorphata</taxon>
        <taxon>Ovalentaria</taxon>
        <taxon>Atherinomorphae</taxon>
        <taxon>Cyprinodontiformes</taxon>
        <taxon>Goodeidae</taxon>
        <taxon>Ataeniobius</taxon>
    </lineage>
</organism>
<comment type="caution">
    <text evidence="1">The sequence shown here is derived from an EMBL/GenBank/DDBJ whole genome shotgun (WGS) entry which is preliminary data.</text>
</comment>
<keyword evidence="2" id="KW-1185">Reference proteome</keyword>
<name>A0ABU7A319_9TELE</name>
<accession>A0ABU7A319</accession>
<dbReference type="EMBL" id="JAHUTI010000457">
    <property type="protein sequence ID" value="MED6232104.1"/>
    <property type="molecule type" value="Genomic_DNA"/>
</dbReference>
<evidence type="ECO:0000313" key="2">
    <source>
        <dbReference type="Proteomes" id="UP001345963"/>
    </source>
</evidence>
<dbReference type="Proteomes" id="UP001345963">
    <property type="component" value="Unassembled WGS sequence"/>
</dbReference>
<proteinExistence type="predicted"/>
<gene>
    <name evidence="1" type="ORF">ATANTOWER_021298</name>
</gene>
<reference evidence="1 2" key="1">
    <citation type="submission" date="2021-07" db="EMBL/GenBank/DDBJ databases">
        <authorList>
            <person name="Palmer J.M."/>
        </authorList>
    </citation>
    <scope>NUCLEOTIDE SEQUENCE [LARGE SCALE GENOMIC DNA]</scope>
    <source>
        <strain evidence="1 2">AT_MEX2019</strain>
        <tissue evidence="1">Muscle</tissue>
    </source>
</reference>
<protein>
    <submittedName>
        <fullName evidence="1">Uncharacterized protein</fullName>
    </submittedName>
</protein>